<protein>
    <submittedName>
        <fullName evidence="2">Uncharacterized protein</fullName>
    </submittedName>
</protein>
<dbReference type="PANTHER" id="PTHR33356">
    <property type="entry name" value="TIP41-LIKE PROTEIN"/>
    <property type="match status" value="1"/>
</dbReference>
<comment type="caution">
    <text evidence="2">The sequence shown here is derived from an EMBL/GenBank/DDBJ whole genome shotgun (WGS) entry which is preliminary data.</text>
</comment>
<feature type="compositionally biased region" description="Polar residues" evidence="1">
    <location>
        <begin position="385"/>
        <end position="395"/>
    </location>
</feature>
<evidence type="ECO:0000313" key="3">
    <source>
        <dbReference type="Proteomes" id="UP001279734"/>
    </source>
</evidence>
<gene>
    <name evidence="2" type="ORF">Nepgr_012038</name>
</gene>
<accession>A0AAD3XMH9</accession>
<evidence type="ECO:0000313" key="2">
    <source>
        <dbReference type="EMBL" id="GMH10197.1"/>
    </source>
</evidence>
<reference evidence="2" key="1">
    <citation type="submission" date="2023-05" db="EMBL/GenBank/DDBJ databases">
        <title>Nepenthes gracilis genome sequencing.</title>
        <authorList>
            <person name="Fukushima K."/>
        </authorList>
    </citation>
    <scope>NUCLEOTIDE SEQUENCE</scope>
    <source>
        <strain evidence="2">SING2019-196</strain>
    </source>
</reference>
<dbReference type="PANTHER" id="PTHR33356:SF5">
    <property type="entry name" value="TIP41-LIKE PROTEIN"/>
    <property type="match status" value="1"/>
</dbReference>
<sequence>MMAEDLDDGEFWLPSQFLTDDDILVDFAGNATSMEKCSFNGYDGFGSNVSGFGSFDPNSNNNPSMDSVTDATEAESDEEEYIAWLTRQMARSTLEDCVTNTKGWVLSGSPQSTLCAVGGGRGCDCNHCSSHGSPNGLVSPPPTNCENSDAALDLLCAAAGEVARLGVRIGHEKGTGFFDSNRAFAYTPRKSVQVPSPLPKINSTAPNGCDLYTRHPISHPKLQQLGQQEVMEQLNQGIWGGPVKSSGQQNRAMRNNSTNDSVLNEVGRKSNNNRPQSLSSTAWPPLQRNQQQQPPLPGTGMRAVFLGTPASKRESAGTGVFLPRPTDSRKKPACSTVLLPAKVVLALNNINALSRHRNPSRAPDGAVRIRANSGNGLESQRRNLRPQSASSNGTLLPQEWAY</sequence>
<evidence type="ECO:0000256" key="1">
    <source>
        <dbReference type="SAM" id="MobiDB-lite"/>
    </source>
</evidence>
<feature type="compositionally biased region" description="Polar residues" evidence="1">
    <location>
        <begin position="269"/>
        <end position="282"/>
    </location>
</feature>
<keyword evidence="3" id="KW-1185">Reference proteome</keyword>
<organism evidence="2 3">
    <name type="scientific">Nepenthes gracilis</name>
    <name type="common">Slender pitcher plant</name>
    <dbReference type="NCBI Taxonomy" id="150966"/>
    <lineage>
        <taxon>Eukaryota</taxon>
        <taxon>Viridiplantae</taxon>
        <taxon>Streptophyta</taxon>
        <taxon>Embryophyta</taxon>
        <taxon>Tracheophyta</taxon>
        <taxon>Spermatophyta</taxon>
        <taxon>Magnoliopsida</taxon>
        <taxon>eudicotyledons</taxon>
        <taxon>Gunneridae</taxon>
        <taxon>Pentapetalae</taxon>
        <taxon>Caryophyllales</taxon>
        <taxon>Nepenthaceae</taxon>
        <taxon>Nepenthes</taxon>
    </lineage>
</organism>
<dbReference type="AlphaFoldDB" id="A0AAD3XMH9"/>
<feature type="region of interest" description="Disordered" evidence="1">
    <location>
        <begin position="355"/>
        <end position="402"/>
    </location>
</feature>
<feature type="compositionally biased region" description="Polar residues" evidence="1">
    <location>
        <begin position="245"/>
        <end position="262"/>
    </location>
</feature>
<name>A0AAD3XMH9_NEPGR</name>
<feature type="compositionally biased region" description="Low complexity" evidence="1">
    <location>
        <begin position="284"/>
        <end position="293"/>
    </location>
</feature>
<dbReference type="EMBL" id="BSYO01000009">
    <property type="protein sequence ID" value="GMH10197.1"/>
    <property type="molecule type" value="Genomic_DNA"/>
</dbReference>
<feature type="region of interest" description="Disordered" evidence="1">
    <location>
        <begin position="238"/>
        <end position="331"/>
    </location>
</feature>
<dbReference type="Proteomes" id="UP001279734">
    <property type="component" value="Unassembled WGS sequence"/>
</dbReference>
<proteinExistence type="predicted"/>